<dbReference type="Proteomes" id="UP000548787">
    <property type="component" value="Unassembled WGS sequence"/>
</dbReference>
<keyword evidence="2" id="KW-1185">Reference proteome</keyword>
<evidence type="ECO:0000313" key="2">
    <source>
        <dbReference type="Proteomes" id="UP000548787"/>
    </source>
</evidence>
<dbReference type="RefSeq" id="WP_181675788.1">
    <property type="nucleotide sequence ID" value="NZ_JABJVM010000003.1"/>
</dbReference>
<gene>
    <name evidence="1" type="ORF">HPK16_04340</name>
</gene>
<accession>A0A7W1T594</accession>
<dbReference type="EMBL" id="JABJVM010000003">
    <property type="protein sequence ID" value="MBA3925566.1"/>
    <property type="molecule type" value="Genomic_DNA"/>
</dbReference>
<organism evidence="1 2">
    <name type="scientific">Listeria rustica</name>
    <dbReference type="NCBI Taxonomy" id="2713503"/>
    <lineage>
        <taxon>Bacteria</taxon>
        <taxon>Bacillati</taxon>
        <taxon>Bacillota</taxon>
        <taxon>Bacilli</taxon>
        <taxon>Bacillales</taxon>
        <taxon>Listeriaceae</taxon>
        <taxon>Listeria</taxon>
    </lineage>
</organism>
<sequence length="65" mass="7929">MQTTYKVYYLQRDCVHELNGALFEELRRRLEELVEEGKALDATHITDQRLLQTWNADRNYIKYYC</sequence>
<proteinExistence type="predicted"/>
<reference evidence="1 2" key="1">
    <citation type="submission" date="2020-08" db="EMBL/GenBank/DDBJ databases">
        <title>Listeria ohnekaius sp. nov. and Listeria portnoyii sp. nov. isolated from non-agricultural and natural environments.</title>
        <authorList>
            <person name="Weller D."/>
            <person name="Belias A.M."/>
            <person name="Liao J."/>
            <person name="Guo S."/>
            <person name="Orsi R.H."/>
            <person name="Wiedmann M."/>
        </authorList>
    </citation>
    <scope>NUCLEOTIDE SEQUENCE [LARGE SCALE GENOMIC DNA]</scope>
    <source>
        <strain evidence="1 2">FSL W9-0585</strain>
    </source>
</reference>
<comment type="caution">
    <text evidence="1">The sequence shown here is derived from an EMBL/GenBank/DDBJ whole genome shotgun (WGS) entry which is preliminary data.</text>
</comment>
<dbReference type="AlphaFoldDB" id="A0A7W1T594"/>
<name>A0A7W1T594_9LIST</name>
<evidence type="ECO:0000313" key="1">
    <source>
        <dbReference type="EMBL" id="MBA3925566.1"/>
    </source>
</evidence>
<protein>
    <submittedName>
        <fullName evidence="1">Uncharacterized protein</fullName>
    </submittedName>
</protein>